<gene>
    <name evidence="2" type="ORF">SAMN06264868_1191</name>
</gene>
<proteinExistence type="predicted"/>
<dbReference type="AlphaFoldDB" id="A0AA46AFE7"/>
<dbReference type="RefSeq" id="WP_283571460.1">
    <property type="nucleotide sequence ID" value="NZ_FXTX01000019.1"/>
</dbReference>
<dbReference type="InterPro" id="IPR025668">
    <property type="entry name" value="Tnp_DDE_dom"/>
</dbReference>
<protein>
    <submittedName>
        <fullName evidence="2">Transposase DDE domain-containing protein</fullName>
    </submittedName>
</protein>
<keyword evidence="3" id="KW-1185">Reference proteome</keyword>
<feature type="domain" description="Transposase DDE" evidence="1">
    <location>
        <begin position="25"/>
        <end position="89"/>
    </location>
</feature>
<evidence type="ECO:0000313" key="3">
    <source>
        <dbReference type="Proteomes" id="UP001157947"/>
    </source>
</evidence>
<name>A0AA46AFE7_9AQUI</name>
<reference evidence="2" key="1">
    <citation type="submission" date="2017-05" db="EMBL/GenBank/DDBJ databases">
        <authorList>
            <person name="Varghese N."/>
            <person name="Submissions S."/>
        </authorList>
    </citation>
    <scope>NUCLEOTIDE SEQUENCE</scope>
    <source>
        <strain evidence="2">DSM 18763</strain>
    </source>
</reference>
<dbReference type="Proteomes" id="UP001157947">
    <property type="component" value="Unassembled WGS sequence"/>
</dbReference>
<accession>A0AA46AFE7</accession>
<feature type="non-terminal residue" evidence="2">
    <location>
        <position position="165"/>
    </location>
</feature>
<evidence type="ECO:0000259" key="1">
    <source>
        <dbReference type="Pfam" id="PF13737"/>
    </source>
</evidence>
<sequence length="165" mass="19457">MKRKVSKHKILKIASKYLNELHNIITEKEKKRGRPKKYDDKIIIFALILKVLKDLSFRELEEELRELKYFNEIPDFSTMHYRINKLQIENLNELVERIAKDIMKEMKNKEFYCVIADGTGFGYADTYKLSWKRGKELRKVKSHVKTEILIGIVKGIKVVIGVNTG</sequence>
<organism evidence="2 3">
    <name type="scientific">Venenivibrio stagnispumantis</name>
    <dbReference type="NCBI Taxonomy" id="407998"/>
    <lineage>
        <taxon>Bacteria</taxon>
        <taxon>Pseudomonadati</taxon>
        <taxon>Aquificota</taxon>
        <taxon>Aquificia</taxon>
        <taxon>Aquificales</taxon>
        <taxon>Hydrogenothermaceae</taxon>
        <taxon>Venenivibrio</taxon>
    </lineage>
</organism>
<comment type="caution">
    <text evidence="2">The sequence shown here is derived from an EMBL/GenBank/DDBJ whole genome shotgun (WGS) entry which is preliminary data.</text>
</comment>
<evidence type="ECO:0000313" key="2">
    <source>
        <dbReference type="EMBL" id="SMP19146.1"/>
    </source>
</evidence>
<dbReference type="EMBL" id="FXTX01000019">
    <property type="protein sequence ID" value="SMP19146.1"/>
    <property type="molecule type" value="Genomic_DNA"/>
</dbReference>
<dbReference type="Pfam" id="PF13737">
    <property type="entry name" value="DDE_Tnp_1_5"/>
    <property type="match status" value="1"/>
</dbReference>